<gene>
    <name evidence="1" type="ORF">Amac_068560</name>
</gene>
<protein>
    <submittedName>
        <fullName evidence="1">Uncharacterized protein</fullName>
    </submittedName>
</protein>
<accession>A0A5M3WZC9</accession>
<evidence type="ECO:0000313" key="2">
    <source>
        <dbReference type="Proteomes" id="UP000331127"/>
    </source>
</evidence>
<sequence length="69" mass="7640">MAAPTCRVLPLSTREAVASDTPACLATSSRVTTRPSTESDFQVCQATWTARETYMGVLRIRARREVFAF</sequence>
<organism evidence="1 2">
    <name type="scientific">Acrocarpospora macrocephala</name>
    <dbReference type="NCBI Taxonomy" id="150177"/>
    <lineage>
        <taxon>Bacteria</taxon>
        <taxon>Bacillati</taxon>
        <taxon>Actinomycetota</taxon>
        <taxon>Actinomycetes</taxon>
        <taxon>Streptosporangiales</taxon>
        <taxon>Streptosporangiaceae</taxon>
        <taxon>Acrocarpospora</taxon>
    </lineage>
</organism>
<keyword evidence="2" id="KW-1185">Reference proteome</keyword>
<dbReference type="EMBL" id="BLAE01000044">
    <property type="protein sequence ID" value="GES13259.1"/>
    <property type="molecule type" value="Genomic_DNA"/>
</dbReference>
<dbReference type="Proteomes" id="UP000331127">
    <property type="component" value="Unassembled WGS sequence"/>
</dbReference>
<name>A0A5M3WZC9_9ACTN</name>
<evidence type="ECO:0000313" key="1">
    <source>
        <dbReference type="EMBL" id="GES13259.1"/>
    </source>
</evidence>
<dbReference type="AlphaFoldDB" id="A0A5M3WZC9"/>
<reference evidence="1 2" key="1">
    <citation type="submission" date="2019-10" db="EMBL/GenBank/DDBJ databases">
        <title>Whole genome shotgun sequence of Acrocarpospora macrocephala NBRC 16266.</title>
        <authorList>
            <person name="Ichikawa N."/>
            <person name="Kimura A."/>
            <person name="Kitahashi Y."/>
            <person name="Komaki H."/>
            <person name="Oguchi A."/>
        </authorList>
    </citation>
    <scope>NUCLEOTIDE SEQUENCE [LARGE SCALE GENOMIC DNA]</scope>
    <source>
        <strain evidence="1 2">NBRC 16266</strain>
    </source>
</reference>
<comment type="caution">
    <text evidence="1">The sequence shown here is derived from an EMBL/GenBank/DDBJ whole genome shotgun (WGS) entry which is preliminary data.</text>
</comment>
<proteinExistence type="predicted"/>